<dbReference type="EMBL" id="NAAC01000051">
    <property type="protein sequence ID" value="RDJ01352.1"/>
    <property type="molecule type" value="Genomic_DNA"/>
</dbReference>
<protein>
    <submittedName>
        <fullName evidence="1">Uncharacterized protein</fullName>
    </submittedName>
</protein>
<sequence>MEMEASLITVIRELPWTTGWSPLFQLLPLLPEFMKWIVPYPNNEFYRSIAIFHEGSFIKLVLCLQRSPHK</sequence>
<reference evidence="1 2" key="1">
    <citation type="submission" date="2017-03" db="EMBL/GenBank/DDBJ databases">
        <title>Genome analysis of Rhizobial strains effectives or ineffectives for nitrogen fixation isolated from bean seeds.</title>
        <authorList>
            <person name="Peralta H."/>
            <person name="Aguilar-Vera A."/>
            <person name="Mora Y."/>
            <person name="Vargas-Lagunas C."/>
            <person name="Girard L."/>
            <person name="Mora J."/>
        </authorList>
    </citation>
    <scope>NUCLEOTIDE SEQUENCE [LARGE SCALE GENOMIC DNA]</scope>
    <source>
        <strain evidence="1 2">CCGM3</strain>
    </source>
</reference>
<evidence type="ECO:0000313" key="1">
    <source>
        <dbReference type="EMBL" id="RDJ01352.1"/>
    </source>
</evidence>
<name>A0A370KDM2_9HYPH</name>
<organism evidence="1 2">
    <name type="scientific">Rhizobium grahamii</name>
    <dbReference type="NCBI Taxonomy" id="1120045"/>
    <lineage>
        <taxon>Bacteria</taxon>
        <taxon>Pseudomonadati</taxon>
        <taxon>Pseudomonadota</taxon>
        <taxon>Alphaproteobacteria</taxon>
        <taxon>Hyphomicrobiales</taxon>
        <taxon>Rhizobiaceae</taxon>
        <taxon>Rhizobium/Agrobacterium group</taxon>
        <taxon>Rhizobium</taxon>
    </lineage>
</organism>
<accession>A0A370KDM2</accession>
<dbReference type="Proteomes" id="UP000254939">
    <property type="component" value="Unassembled WGS sequence"/>
</dbReference>
<proteinExistence type="predicted"/>
<dbReference type="AlphaFoldDB" id="A0A370KDM2"/>
<gene>
    <name evidence="1" type="ORF">B5K06_33410</name>
</gene>
<comment type="caution">
    <text evidence="1">The sequence shown here is derived from an EMBL/GenBank/DDBJ whole genome shotgun (WGS) entry which is preliminary data.</text>
</comment>
<evidence type="ECO:0000313" key="2">
    <source>
        <dbReference type="Proteomes" id="UP000254939"/>
    </source>
</evidence>